<sequence>MLMAEVIPFPLARRIDLVRRHADRVLELAPDAGERHLLRQVDVQRQALLRKGCDPDVVEAVCRDLEGAMRAEIWKIVLTGHGGVA</sequence>
<name>A0A6M3XEY2_9ZZZZ</name>
<dbReference type="InterPro" id="IPR045720">
    <property type="entry name" value="DUF6074"/>
</dbReference>
<proteinExistence type="predicted"/>
<dbReference type="Pfam" id="PF19551">
    <property type="entry name" value="DUF6074"/>
    <property type="match status" value="1"/>
</dbReference>
<organism evidence="1">
    <name type="scientific">viral metagenome</name>
    <dbReference type="NCBI Taxonomy" id="1070528"/>
    <lineage>
        <taxon>unclassified sequences</taxon>
        <taxon>metagenomes</taxon>
        <taxon>organismal metagenomes</taxon>
    </lineage>
</organism>
<reference evidence="1" key="1">
    <citation type="submission" date="2020-03" db="EMBL/GenBank/DDBJ databases">
        <title>The deep terrestrial virosphere.</title>
        <authorList>
            <person name="Holmfeldt K."/>
            <person name="Nilsson E."/>
            <person name="Simone D."/>
            <person name="Lopez-Fernandez M."/>
            <person name="Wu X."/>
            <person name="de Brujin I."/>
            <person name="Lundin D."/>
            <person name="Andersson A."/>
            <person name="Bertilsson S."/>
            <person name="Dopson M."/>
        </authorList>
    </citation>
    <scope>NUCLEOTIDE SEQUENCE</scope>
    <source>
        <strain evidence="1">TM448B00709</strain>
    </source>
</reference>
<dbReference type="EMBL" id="MT144648">
    <property type="protein sequence ID" value="QJH96372.1"/>
    <property type="molecule type" value="Genomic_DNA"/>
</dbReference>
<dbReference type="AlphaFoldDB" id="A0A6M3XEY2"/>
<protein>
    <submittedName>
        <fullName evidence="1">Uncharacterized protein</fullName>
    </submittedName>
</protein>
<evidence type="ECO:0000313" key="1">
    <source>
        <dbReference type="EMBL" id="QJH96372.1"/>
    </source>
</evidence>
<accession>A0A6M3XEY2</accession>
<gene>
    <name evidence="1" type="ORF">TM448B00709_0030</name>
</gene>